<dbReference type="InterPro" id="IPR048110">
    <property type="entry name" value="SA1362/YqhP-like"/>
</dbReference>
<feature type="transmembrane region" description="Helical" evidence="2">
    <location>
        <begin position="32"/>
        <end position="54"/>
    </location>
</feature>
<evidence type="ECO:0000313" key="3">
    <source>
        <dbReference type="EMBL" id="MCR6096684.1"/>
    </source>
</evidence>
<feature type="transmembrane region" description="Helical" evidence="2">
    <location>
        <begin position="7"/>
        <end position="26"/>
    </location>
</feature>
<feature type="region of interest" description="Disordered" evidence="1">
    <location>
        <begin position="65"/>
        <end position="102"/>
    </location>
</feature>
<protein>
    <submittedName>
        <fullName evidence="3">Uncharacterized protein</fullName>
    </submittedName>
</protein>
<dbReference type="EMBL" id="JABXYM010000001">
    <property type="protein sequence ID" value="MCR6096684.1"/>
    <property type="molecule type" value="Genomic_DNA"/>
</dbReference>
<keyword evidence="2" id="KW-1133">Transmembrane helix</keyword>
<dbReference type="Proteomes" id="UP001057753">
    <property type="component" value="Unassembled WGS sequence"/>
</dbReference>
<accession>A0A9Q4B1N8</accession>
<keyword evidence="2" id="KW-0812">Transmembrane</keyword>
<sequence length="126" mass="14256">MFRRSYHPIVLTIIGLALLGIGVQMFTNTSAFFTQVFVTIGIVALLIFVIKTFIMPKLMRRHGGFGQAQGGSPQWQQTKKKKSSSFSTKKKENRKAISRPLIKRQSDVKLTVIEGKKNKKKSRALF</sequence>
<organism evidence="3 4">
    <name type="scientific">Salipaludibacillus agaradhaerens</name>
    <name type="common">Bacillus agaradhaerens</name>
    <dbReference type="NCBI Taxonomy" id="76935"/>
    <lineage>
        <taxon>Bacteria</taxon>
        <taxon>Bacillati</taxon>
        <taxon>Bacillota</taxon>
        <taxon>Bacilli</taxon>
        <taxon>Bacillales</taxon>
        <taxon>Bacillaceae</taxon>
    </lineage>
</organism>
<dbReference type="NCBIfam" id="NF041554">
    <property type="entry name" value="SA1362_fam"/>
    <property type="match status" value="1"/>
</dbReference>
<keyword evidence="4" id="KW-1185">Reference proteome</keyword>
<evidence type="ECO:0000313" key="4">
    <source>
        <dbReference type="Proteomes" id="UP001057753"/>
    </source>
</evidence>
<name>A0A9Q4B1N8_SALAG</name>
<gene>
    <name evidence="3" type="ORF">HXA33_08955</name>
</gene>
<proteinExistence type="predicted"/>
<keyword evidence="2" id="KW-0472">Membrane</keyword>
<evidence type="ECO:0000256" key="1">
    <source>
        <dbReference type="SAM" id="MobiDB-lite"/>
    </source>
</evidence>
<evidence type="ECO:0000256" key="2">
    <source>
        <dbReference type="SAM" id="Phobius"/>
    </source>
</evidence>
<dbReference type="AlphaFoldDB" id="A0A9Q4B1N8"/>
<dbReference type="RefSeq" id="WP_257821224.1">
    <property type="nucleotide sequence ID" value="NZ_JABXYM010000001.1"/>
</dbReference>
<comment type="caution">
    <text evidence="3">The sequence shown here is derived from an EMBL/GenBank/DDBJ whole genome shotgun (WGS) entry which is preliminary data.</text>
</comment>
<reference evidence="3" key="1">
    <citation type="submission" date="2020-06" db="EMBL/GenBank/DDBJ databases">
        <title>Insight into the genomes of haloalkaliphilic bacilli from Kenyan soda lakes.</title>
        <authorList>
            <person name="Mwirichia R."/>
            <person name="Villamizar G.C."/>
            <person name="Poehlein A."/>
            <person name="Mugweru J."/>
            <person name="Kipnyargis A."/>
            <person name="Kiplimo D."/>
            <person name="Orwa P."/>
            <person name="Daniel R."/>
        </authorList>
    </citation>
    <scope>NUCLEOTIDE SEQUENCE</scope>
    <source>
        <strain evidence="3">B1096_S55</strain>
    </source>
</reference>